<protein>
    <submittedName>
        <fullName evidence="1">Uncharacterized protein</fullName>
    </submittedName>
</protein>
<organism evidence="1">
    <name type="scientific">Anguilla anguilla</name>
    <name type="common">European freshwater eel</name>
    <name type="synonym">Muraena anguilla</name>
    <dbReference type="NCBI Taxonomy" id="7936"/>
    <lineage>
        <taxon>Eukaryota</taxon>
        <taxon>Metazoa</taxon>
        <taxon>Chordata</taxon>
        <taxon>Craniata</taxon>
        <taxon>Vertebrata</taxon>
        <taxon>Euteleostomi</taxon>
        <taxon>Actinopterygii</taxon>
        <taxon>Neopterygii</taxon>
        <taxon>Teleostei</taxon>
        <taxon>Anguilliformes</taxon>
        <taxon>Anguillidae</taxon>
        <taxon>Anguilla</taxon>
    </lineage>
</organism>
<proteinExistence type="predicted"/>
<dbReference type="EMBL" id="GBXM01077699">
    <property type="protein sequence ID" value="JAH30878.1"/>
    <property type="molecule type" value="Transcribed_RNA"/>
</dbReference>
<dbReference type="AlphaFoldDB" id="A0A0E9RRD5"/>
<dbReference type="EMBL" id="GBXM01067056">
    <property type="protein sequence ID" value="JAH41521.1"/>
    <property type="molecule type" value="Transcribed_RNA"/>
</dbReference>
<dbReference type="EMBL" id="GBXM01082656">
    <property type="protein sequence ID" value="JAH25921.1"/>
    <property type="molecule type" value="Transcribed_RNA"/>
</dbReference>
<dbReference type="EMBL" id="GBXM01084974">
    <property type="protein sequence ID" value="JAH23603.1"/>
    <property type="molecule type" value="Transcribed_RNA"/>
</dbReference>
<sequence>MFFLSQVPPHHQLKGTVQLMQSTVTSQTCSRVKVVFGNKTIHT</sequence>
<accession>A0A0E9RRD5</accession>
<reference evidence="1" key="2">
    <citation type="journal article" date="2015" name="Fish Shellfish Immunol.">
        <title>Early steps in the European eel (Anguilla anguilla)-Vibrio vulnificus interaction in the gills: Role of the RtxA13 toxin.</title>
        <authorList>
            <person name="Callol A."/>
            <person name="Pajuelo D."/>
            <person name="Ebbesson L."/>
            <person name="Teles M."/>
            <person name="MacKenzie S."/>
            <person name="Amaro C."/>
        </authorList>
    </citation>
    <scope>NUCLEOTIDE SEQUENCE</scope>
</reference>
<reference evidence="1" key="1">
    <citation type="submission" date="2014-11" db="EMBL/GenBank/DDBJ databases">
        <authorList>
            <person name="Amaro Gonzalez C."/>
        </authorList>
    </citation>
    <scope>NUCLEOTIDE SEQUENCE</scope>
</reference>
<name>A0A0E9RRD5_ANGAN</name>
<evidence type="ECO:0000313" key="1">
    <source>
        <dbReference type="EMBL" id="JAH30878.1"/>
    </source>
</evidence>